<evidence type="ECO:0000256" key="1">
    <source>
        <dbReference type="PROSITE-ProRule" id="PRU00703"/>
    </source>
</evidence>
<reference evidence="4 6" key="3">
    <citation type="submission" date="2017-12" db="EMBL/GenBank/DDBJ databases">
        <title>Phylogenetic diversity of female urinary microbiome.</title>
        <authorList>
            <person name="Thomas-White K."/>
            <person name="Wolfe A.J."/>
        </authorList>
    </citation>
    <scope>NUCLEOTIDE SEQUENCE [LARGE SCALE GENOMIC DNA]</scope>
    <source>
        <strain evidence="4 6">UMB0139</strain>
    </source>
</reference>
<dbReference type="GeneID" id="92903128"/>
<dbReference type="SUPFAM" id="SSF54631">
    <property type="entry name" value="CBS-domain pair"/>
    <property type="match status" value="1"/>
</dbReference>
<dbReference type="SMART" id="SM00116">
    <property type="entry name" value="CBS"/>
    <property type="match status" value="1"/>
</dbReference>
<sequence length="221" mass="25626">MNISSFTIQKKDVVYVTASTTMRDALIILEDHQFRCIPILDDNEKIFRGNIYRSHLYQRLAEGQSLDEPVTLLLKNATKYVSVDSSFYRVLFNIRDLPYIAVLDQDNRFFGLLTHHQFERMLSHSWKLNDSSYILTVTVPQESRGTMSKVTKIISRVCSINSMITLTDLEDPSLCHLTFFLSDTCSYPELQKIVARLKRRGLRNIGLEEPDKLFEYKMGSL</sequence>
<accession>A0A109RDB5</accession>
<dbReference type="InterPro" id="IPR046342">
    <property type="entry name" value="CBS_dom_sf"/>
</dbReference>
<dbReference type="NCBIfam" id="NF038387">
    <property type="entry name" value="CBS_CbpA"/>
    <property type="match status" value="1"/>
</dbReference>
<dbReference type="InterPro" id="IPR000644">
    <property type="entry name" value="CBS_dom"/>
</dbReference>
<dbReference type="KEGG" id="asan:AWM72_03460"/>
<dbReference type="Proteomes" id="UP000234239">
    <property type="component" value="Unassembled WGS sequence"/>
</dbReference>
<dbReference type="Proteomes" id="UP000069912">
    <property type="component" value="Chromosome"/>
</dbReference>
<name>A0A109RDB5_9LACT</name>
<evidence type="ECO:0000313" key="3">
    <source>
        <dbReference type="EMBL" id="AMB93878.1"/>
    </source>
</evidence>
<dbReference type="EMBL" id="CP014160">
    <property type="protein sequence ID" value="AMB93878.1"/>
    <property type="molecule type" value="Genomic_DNA"/>
</dbReference>
<evidence type="ECO:0000313" key="4">
    <source>
        <dbReference type="EMBL" id="PKZ21172.1"/>
    </source>
</evidence>
<dbReference type="Gene3D" id="3.10.580.10">
    <property type="entry name" value="CBS-domain"/>
    <property type="match status" value="1"/>
</dbReference>
<reference evidence="5" key="2">
    <citation type="submission" date="2016-01" db="EMBL/GenBank/DDBJ databases">
        <title>Six Aerococcus type strain genome sequencing and assembly using PacBio and Illumina Hiseq.</title>
        <authorList>
            <person name="Carkaci D."/>
            <person name="Dargis R."/>
            <person name="Nielsen X.C."/>
            <person name="Skovgaard O."/>
            <person name="Fuursted K."/>
            <person name="Christensen J.J."/>
        </authorList>
    </citation>
    <scope>NUCLEOTIDE SEQUENCE [LARGE SCALE GENOMIC DNA]</scope>
    <source>
        <strain evidence="5">CCUG43001</strain>
    </source>
</reference>
<dbReference type="CDD" id="cd02205">
    <property type="entry name" value="CBS_pair_SF"/>
    <property type="match status" value="1"/>
</dbReference>
<dbReference type="RefSeq" id="WP_067973194.1">
    <property type="nucleotide sequence ID" value="NZ_CAJHKM010000005.1"/>
</dbReference>
<dbReference type="AlphaFoldDB" id="A0A109RDB5"/>
<keyword evidence="5" id="KW-1185">Reference proteome</keyword>
<proteinExistence type="predicted"/>
<dbReference type="PROSITE" id="PS51371">
    <property type="entry name" value="CBS"/>
    <property type="match status" value="1"/>
</dbReference>
<organism evidence="3 5">
    <name type="scientific">Aerococcus sanguinicola</name>
    <dbReference type="NCBI Taxonomy" id="119206"/>
    <lineage>
        <taxon>Bacteria</taxon>
        <taxon>Bacillati</taxon>
        <taxon>Bacillota</taxon>
        <taxon>Bacilli</taxon>
        <taxon>Lactobacillales</taxon>
        <taxon>Aerococcaceae</taxon>
        <taxon>Aerococcus</taxon>
    </lineage>
</organism>
<dbReference type="Pfam" id="PF00571">
    <property type="entry name" value="CBS"/>
    <property type="match status" value="1"/>
</dbReference>
<feature type="domain" description="CBS" evidence="2">
    <location>
        <begin position="8"/>
        <end position="68"/>
    </location>
</feature>
<protein>
    <submittedName>
        <fullName evidence="4">CBS domain-containing protein</fullName>
    </submittedName>
</protein>
<dbReference type="OrthoDB" id="1706107at2"/>
<keyword evidence="1" id="KW-0129">CBS domain</keyword>
<evidence type="ECO:0000313" key="6">
    <source>
        <dbReference type="Proteomes" id="UP000234239"/>
    </source>
</evidence>
<reference evidence="3 5" key="1">
    <citation type="journal article" date="2016" name="Genome Announc.">
        <title>Complete Genome Sequences of Aerococcus christensenii CCUG 28831T, Aerococcus sanguinicola CCUG 43001T, Aerococcus urinae CCUG 36881T, Aerococcus urinaeequi CCUG 28094T, Aerococcus urinaehominis CCUG 42038 BT, and Aerococcus viridans CCUG 4311T.</title>
        <authorList>
            <person name="Carkaci D."/>
            <person name="Dargis R."/>
            <person name="Nielsen X.C."/>
            <person name="Skovgaard O."/>
            <person name="Fuursted K."/>
            <person name="Christensen J.J."/>
        </authorList>
    </citation>
    <scope>NUCLEOTIDE SEQUENCE [LARGE SCALE GENOMIC DNA]</scope>
    <source>
        <strain evidence="3 5">CCUG43001</strain>
    </source>
</reference>
<dbReference type="PIRSF" id="PIRSF035040">
    <property type="entry name" value="UCP035040_CBS_Lmo0553"/>
    <property type="match status" value="1"/>
</dbReference>
<dbReference type="InterPro" id="IPR017036">
    <property type="entry name" value="Lmo0553-like"/>
</dbReference>
<evidence type="ECO:0000313" key="5">
    <source>
        <dbReference type="Proteomes" id="UP000069912"/>
    </source>
</evidence>
<evidence type="ECO:0000259" key="2">
    <source>
        <dbReference type="PROSITE" id="PS51371"/>
    </source>
</evidence>
<dbReference type="EMBL" id="PKGY01000004">
    <property type="protein sequence ID" value="PKZ21172.1"/>
    <property type="molecule type" value="Genomic_DNA"/>
</dbReference>
<gene>
    <name evidence="3" type="ORF">AWM72_03460</name>
    <name evidence="4" type="ORF">CYJ28_08270</name>
</gene>